<dbReference type="GeneID" id="63841434"/>
<sequence>MFTSSDLNPWKVMVILEELSLLVRAVTDFTTFPIPSSSFMAHLTTLQGIHCLLLSFTIAKS</sequence>
<name>A0A9P4XYF7_CRYP1</name>
<comment type="caution">
    <text evidence="1">The sequence shown here is derived from an EMBL/GenBank/DDBJ whole genome shotgun (WGS) entry which is preliminary data.</text>
</comment>
<organism evidence="1 2">
    <name type="scientific">Cryphonectria parasitica (strain ATCC 38755 / EP155)</name>
    <dbReference type="NCBI Taxonomy" id="660469"/>
    <lineage>
        <taxon>Eukaryota</taxon>
        <taxon>Fungi</taxon>
        <taxon>Dikarya</taxon>
        <taxon>Ascomycota</taxon>
        <taxon>Pezizomycotina</taxon>
        <taxon>Sordariomycetes</taxon>
        <taxon>Sordariomycetidae</taxon>
        <taxon>Diaporthales</taxon>
        <taxon>Cryphonectriaceae</taxon>
        <taxon>Cryphonectria-Endothia species complex</taxon>
        <taxon>Cryphonectria</taxon>
    </lineage>
</organism>
<dbReference type="Proteomes" id="UP000803844">
    <property type="component" value="Unassembled WGS sequence"/>
</dbReference>
<accession>A0A9P4XYF7</accession>
<dbReference type="RefSeq" id="XP_040773819.1">
    <property type="nucleotide sequence ID" value="XM_040924305.1"/>
</dbReference>
<evidence type="ECO:0000313" key="1">
    <source>
        <dbReference type="EMBL" id="KAF3762840.1"/>
    </source>
</evidence>
<dbReference type="EMBL" id="MU032350">
    <property type="protein sequence ID" value="KAF3762840.1"/>
    <property type="molecule type" value="Genomic_DNA"/>
</dbReference>
<gene>
    <name evidence="1" type="ORF">M406DRAFT_46549</name>
</gene>
<keyword evidence="2" id="KW-1185">Reference proteome</keyword>
<protein>
    <submittedName>
        <fullName evidence="1">Uncharacterized protein</fullName>
    </submittedName>
</protein>
<reference evidence="1" key="1">
    <citation type="journal article" date="2020" name="Phytopathology">
        <title>Genome sequence of the chestnut blight fungus Cryphonectria parasitica EP155: A fundamental resource for an archetypical invasive plant pathogen.</title>
        <authorList>
            <person name="Crouch J.A."/>
            <person name="Dawe A."/>
            <person name="Aerts A."/>
            <person name="Barry K."/>
            <person name="Churchill A.C.L."/>
            <person name="Grimwood J."/>
            <person name="Hillman B."/>
            <person name="Milgroom M.G."/>
            <person name="Pangilinan J."/>
            <person name="Smith M."/>
            <person name="Salamov A."/>
            <person name="Schmutz J."/>
            <person name="Yadav J."/>
            <person name="Grigoriev I.V."/>
            <person name="Nuss D."/>
        </authorList>
    </citation>
    <scope>NUCLEOTIDE SEQUENCE</scope>
    <source>
        <strain evidence="1">EP155</strain>
    </source>
</reference>
<dbReference type="AlphaFoldDB" id="A0A9P4XYF7"/>
<proteinExistence type="predicted"/>
<evidence type="ECO:0000313" key="2">
    <source>
        <dbReference type="Proteomes" id="UP000803844"/>
    </source>
</evidence>